<reference evidence="7" key="1">
    <citation type="submission" date="2025-08" db="UniProtKB">
        <authorList>
            <consortium name="Ensembl"/>
        </authorList>
    </citation>
    <scope>IDENTIFICATION</scope>
</reference>
<dbReference type="Ensembl" id="ENSFHET00000003576.1">
    <property type="protein sequence ID" value="ENSFHEP00000026090.1"/>
    <property type="gene ID" value="ENSFHEG00000008711.1"/>
</dbReference>
<dbReference type="SMART" id="SM00202">
    <property type="entry name" value="SR"/>
    <property type="match status" value="1"/>
</dbReference>
<comment type="caution">
    <text evidence="5">Lacks conserved residue(s) required for the propagation of feature annotation.</text>
</comment>
<sequence>PTPPCHCNLVTIIKLTHSKIIVAPNEGDVRLSGSTSTTEGRVEVYHNGEWGTVCDDNWDLADAQVVCRQLNFQGAISAVPGGPSGQIWLDNVNCYGTEQKLASCSSHGWGNHNCGHEEDAGVICDNSTYSLDHSTALSDDLGKVFDSGAACDYLITFQTPARDKQEGGAPQKIESTICAHKAILMLYPYFNASAGGNNTTVTVDTPCLSYFTSFIRYAEPIVSV</sequence>
<protein>
    <recommendedName>
        <fullName evidence="6">SRCR domain-containing protein</fullName>
    </recommendedName>
</protein>
<evidence type="ECO:0000256" key="4">
    <source>
        <dbReference type="ARBA" id="ARBA00023180"/>
    </source>
</evidence>
<dbReference type="InterPro" id="IPR036772">
    <property type="entry name" value="SRCR-like_dom_sf"/>
</dbReference>
<keyword evidence="3 5" id="KW-1015">Disulfide bond</keyword>
<keyword evidence="2" id="KW-0677">Repeat</keyword>
<dbReference type="AlphaFoldDB" id="A0A3Q2U800"/>
<feature type="domain" description="SRCR" evidence="6">
    <location>
        <begin position="29"/>
        <end position="125"/>
    </location>
</feature>
<dbReference type="Pfam" id="PF00530">
    <property type="entry name" value="SRCR"/>
    <property type="match status" value="1"/>
</dbReference>
<evidence type="ECO:0000313" key="8">
    <source>
        <dbReference type="Proteomes" id="UP000265000"/>
    </source>
</evidence>
<dbReference type="PANTHER" id="PTHR19331">
    <property type="entry name" value="SCAVENGER RECEPTOR DOMAIN-CONTAINING"/>
    <property type="match status" value="1"/>
</dbReference>
<evidence type="ECO:0000256" key="5">
    <source>
        <dbReference type="PROSITE-ProRule" id="PRU00196"/>
    </source>
</evidence>
<reference evidence="7" key="2">
    <citation type="submission" date="2025-09" db="UniProtKB">
        <authorList>
            <consortium name="Ensembl"/>
        </authorList>
    </citation>
    <scope>IDENTIFICATION</scope>
</reference>
<proteinExistence type="predicted"/>
<dbReference type="FunFam" id="3.10.250.10:FF:000006">
    <property type="entry name" value="neurotrypsin isoform X2"/>
    <property type="match status" value="1"/>
</dbReference>
<dbReference type="STRING" id="8078.ENSFHEP00000026090"/>
<keyword evidence="1" id="KW-0732">Signal</keyword>
<dbReference type="PROSITE" id="PS50287">
    <property type="entry name" value="SRCR_2"/>
    <property type="match status" value="1"/>
</dbReference>
<dbReference type="GeneTree" id="ENSGT00940000169120"/>
<dbReference type="Gene3D" id="3.10.250.10">
    <property type="entry name" value="SRCR-like domain"/>
    <property type="match status" value="1"/>
</dbReference>
<dbReference type="Proteomes" id="UP000265000">
    <property type="component" value="Unplaced"/>
</dbReference>
<evidence type="ECO:0000256" key="2">
    <source>
        <dbReference type="ARBA" id="ARBA00022737"/>
    </source>
</evidence>
<evidence type="ECO:0000259" key="6">
    <source>
        <dbReference type="PROSITE" id="PS50287"/>
    </source>
</evidence>
<dbReference type="PRINTS" id="PR00258">
    <property type="entry name" value="SPERACTRCPTR"/>
</dbReference>
<organism evidence="7 8">
    <name type="scientific">Fundulus heteroclitus</name>
    <name type="common">Killifish</name>
    <name type="synonym">Mummichog</name>
    <dbReference type="NCBI Taxonomy" id="8078"/>
    <lineage>
        <taxon>Eukaryota</taxon>
        <taxon>Metazoa</taxon>
        <taxon>Chordata</taxon>
        <taxon>Craniata</taxon>
        <taxon>Vertebrata</taxon>
        <taxon>Euteleostomi</taxon>
        <taxon>Actinopterygii</taxon>
        <taxon>Neopterygii</taxon>
        <taxon>Teleostei</taxon>
        <taxon>Neoteleostei</taxon>
        <taxon>Acanthomorphata</taxon>
        <taxon>Ovalentaria</taxon>
        <taxon>Atherinomorphae</taxon>
        <taxon>Cyprinodontiformes</taxon>
        <taxon>Fundulidae</taxon>
        <taxon>Fundulus</taxon>
    </lineage>
</organism>
<dbReference type="InterPro" id="IPR001190">
    <property type="entry name" value="SRCR"/>
</dbReference>
<dbReference type="GO" id="GO:0016020">
    <property type="term" value="C:membrane"/>
    <property type="evidence" value="ECO:0007669"/>
    <property type="project" value="InterPro"/>
</dbReference>
<feature type="disulfide bond" evidence="5">
    <location>
        <begin position="94"/>
        <end position="104"/>
    </location>
</feature>
<keyword evidence="8" id="KW-1185">Reference proteome</keyword>
<evidence type="ECO:0000313" key="7">
    <source>
        <dbReference type="Ensembl" id="ENSFHEP00000026090.1"/>
    </source>
</evidence>
<dbReference type="PANTHER" id="PTHR19331:SF465">
    <property type="entry name" value="EGG PEPTIDE SPERACT RECEPTOR"/>
    <property type="match status" value="1"/>
</dbReference>
<evidence type="ECO:0000256" key="3">
    <source>
        <dbReference type="ARBA" id="ARBA00023157"/>
    </source>
</evidence>
<evidence type="ECO:0000256" key="1">
    <source>
        <dbReference type="ARBA" id="ARBA00022729"/>
    </source>
</evidence>
<keyword evidence="4" id="KW-0325">Glycoprotein</keyword>
<accession>A0A3Q2U800</accession>
<dbReference type="SUPFAM" id="SSF56487">
    <property type="entry name" value="SRCR-like"/>
    <property type="match status" value="1"/>
</dbReference>
<name>A0A3Q2U800_FUNHE</name>